<proteinExistence type="predicted"/>
<dbReference type="InParanoid" id="B0WQQ6"/>
<organism>
    <name type="scientific">Culex quinquefasciatus</name>
    <name type="common">Southern house mosquito</name>
    <name type="synonym">Culex pungens</name>
    <dbReference type="NCBI Taxonomy" id="7176"/>
    <lineage>
        <taxon>Eukaryota</taxon>
        <taxon>Metazoa</taxon>
        <taxon>Ecdysozoa</taxon>
        <taxon>Arthropoda</taxon>
        <taxon>Hexapoda</taxon>
        <taxon>Insecta</taxon>
        <taxon>Pterygota</taxon>
        <taxon>Neoptera</taxon>
        <taxon>Endopterygota</taxon>
        <taxon>Diptera</taxon>
        <taxon>Nematocera</taxon>
        <taxon>Culicoidea</taxon>
        <taxon>Culicidae</taxon>
        <taxon>Culicinae</taxon>
        <taxon>Culicini</taxon>
        <taxon>Culex</taxon>
        <taxon>Culex</taxon>
    </lineage>
</organism>
<dbReference type="VEuPathDB" id="VectorBase:CPIJ009555"/>
<accession>B0WQQ6</accession>
<evidence type="ECO:0000313" key="3">
    <source>
        <dbReference type="Proteomes" id="UP000002320"/>
    </source>
</evidence>
<dbReference type="STRING" id="7176.B0WQQ6"/>
<evidence type="ECO:0000313" key="2">
    <source>
        <dbReference type="EnsemblMetazoa" id="CPIJ009555-PA"/>
    </source>
</evidence>
<dbReference type="EMBL" id="DS232043">
    <property type="protein sequence ID" value="EDS32975.1"/>
    <property type="molecule type" value="Genomic_DNA"/>
</dbReference>
<dbReference type="EnsemblMetazoa" id="CPIJ009555-RA">
    <property type="protein sequence ID" value="CPIJ009555-PA"/>
    <property type="gene ID" value="CPIJ009555"/>
</dbReference>
<reference evidence="1" key="1">
    <citation type="submission" date="2007-03" db="EMBL/GenBank/DDBJ databases">
        <title>Annotation of Culex pipiens quinquefasciatus.</title>
        <authorList>
            <consortium name="The Broad Institute Genome Sequencing Platform"/>
            <person name="Atkinson P.W."/>
            <person name="Hemingway J."/>
            <person name="Christensen B.M."/>
            <person name="Higgs S."/>
            <person name="Kodira C."/>
            <person name="Hannick L."/>
            <person name="Megy K."/>
            <person name="O'Leary S."/>
            <person name="Pearson M."/>
            <person name="Haas B.J."/>
            <person name="Mauceli E."/>
            <person name="Wortman J.R."/>
            <person name="Lee N.H."/>
            <person name="Guigo R."/>
            <person name="Stanke M."/>
            <person name="Alvarado L."/>
            <person name="Amedeo P."/>
            <person name="Antoine C.H."/>
            <person name="Arensburger P."/>
            <person name="Bidwell S.L."/>
            <person name="Crawford M."/>
            <person name="Camaro F."/>
            <person name="Devon K."/>
            <person name="Engels R."/>
            <person name="Hammond M."/>
            <person name="Howarth C."/>
            <person name="Koehrsen M."/>
            <person name="Lawson D."/>
            <person name="Montgomery P."/>
            <person name="Nene V."/>
            <person name="Nusbaum C."/>
            <person name="Puiu D."/>
            <person name="Romero-Severson J."/>
            <person name="Severson D.W."/>
            <person name="Shumway M."/>
            <person name="Sisk P."/>
            <person name="Stolte C."/>
            <person name="Zeng Q."/>
            <person name="Eisenstadt E."/>
            <person name="Fraser-Liggett C."/>
            <person name="Strausberg R."/>
            <person name="Galagan J."/>
            <person name="Birren B."/>
            <person name="Collins F.H."/>
        </authorList>
    </citation>
    <scope>NUCLEOTIDE SEQUENCE [LARGE SCALE GENOMIC DNA]</scope>
    <source>
        <strain evidence="1">JHB</strain>
    </source>
</reference>
<dbReference type="KEGG" id="cqu:CpipJ_CPIJ009555"/>
<sequence length="413" mass="46394">MLPEKFTIYPTMVNCELLSSDKNNNCEIPNELNAAWSALNSHPFGIFDHFDDNMGQLPGKTLMRAYDLLFIAIDRFGTKVSDELVQSELSQADRLPALNTVKILMYLLGGLVKAINAHFNVAKFVILQVNCELLSSDKNNNCEIPNELNAAWSALNSHPFGIFDHFDDNMGQLPGKTLMRAYDLLFIAIDRFGTKVSDELVQSELSQADRLPALNTVKILMYLLGGLVKAINAHFNVAKVSVGGVICDIALEQSYVKNRSLVDGIFQIPGTAINRYNHALSFLVRILQILEHCEASIAPIAGGVMLLYEEIYPLIIPQLSTLSDELLNLEYYVVCNCVLQIMGKVIVTDLTSEELADKLKETLKHMHASLSVCQRIFPHFLTDFFVHQHRKQLDRNVRHPKKSRWTSRGSDSK</sequence>
<dbReference type="AlphaFoldDB" id="B0WQQ6"/>
<keyword evidence="3" id="KW-1185">Reference proteome</keyword>
<dbReference type="Proteomes" id="UP000002320">
    <property type="component" value="Unassembled WGS sequence"/>
</dbReference>
<reference evidence="2" key="2">
    <citation type="submission" date="2021-02" db="UniProtKB">
        <authorList>
            <consortium name="EnsemblMetazoa"/>
        </authorList>
    </citation>
    <scope>IDENTIFICATION</scope>
    <source>
        <strain evidence="2">JHB</strain>
    </source>
</reference>
<dbReference type="VEuPathDB" id="VectorBase:CQUJHB000172"/>
<evidence type="ECO:0000313" key="1">
    <source>
        <dbReference type="EMBL" id="EDS32975.1"/>
    </source>
</evidence>
<protein>
    <submittedName>
        <fullName evidence="1 2">Condensin</fullName>
    </submittedName>
</protein>
<dbReference type="HOGENOM" id="CLU_666075_0_0_1"/>
<gene>
    <name evidence="2" type="primary">6041829</name>
    <name evidence="1" type="ORF">CpipJ_CPIJ009555</name>
</gene>
<dbReference type="eggNOG" id="KOG0414">
    <property type="taxonomic scope" value="Eukaryota"/>
</dbReference>
<dbReference type="OrthoDB" id="436262at2759"/>
<name>B0WQQ6_CULQU</name>